<feature type="non-terminal residue" evidence="2">
    <location>
        <position position="1"/>
    </location>
</feature>
<proteinExistence type="predicted"/>
<dbReference type="AlphaFoldDB" id="A0A0L0FF43"/>
<evidence type="ECO:0000313" key="2">
    <source>
        <dbReference type="EMBL" id="KNC75402.1"/>
    </source>
</evidence>
<dbReference type="RefSeq" id="XP_014149304.1">
    <property type="nucleotide sequence ID" value="XM_014293829.1"/>
</dbReference>
<feature type="non-terminal residue" evidence="2">
    <location>
        <position position="67"/>
    </location>
</feature>
<sequence>TNLTRNVPATSFSNPTIQPSPKSPLPPQWRLCSQSSNNRRPNRPDCPLEIRLKNPISIALKVLSTMY</sequence>
<name>A0A0L0FF43_9EUKA</name>
<evidence type="ECO:0000313" key="3">
    <source>
        <dbReference type="Proteomes" id="UP000054560"/>
    </source>
</evidence>
<dbReference type="Proteomes" id="UP000054560">
    <property type="component" value="Unassembled WGS sequence"/>
</dbReference>
<accession>A0A0L0FF43</accession>
<dbReference type="GeneID" id="25912576"/>
<organism evidence="2 3">
    <name type="scientific">Sphaeroforma arctica JP610</name>
    <dbReference type="NCBI Taxonomy" id="667725"/>
    <lineage>
        <taxon>Eukaryota</taxon>
        <taxon>Ichthyosporea</taxon>
        <taxon>Ichthyophonida</taxon>
        <taxon>Sphaeroforma</taxon>
    </lineage>
</organism>
<feature type="region of interest" description="Disordered" evidence="1">
    <location>
        <begin position="1"/>
        <end position="46"/>
    </location>
</feature>
<keyword evidence="3" id="KW-1185">Reference proteome</keyword>
<reference evidence="2 3" key="1">
    <citation type="submission" date="2011-02" db="EMBL/GenBank/DDBJ databases">
        <title>The Genome Sequence of Sphaeroforma arctica JP610.</title>
        <authorList>
            <consortium name="The Broad Institute Genome Sequencing Platform"/>
            <person name="Russ C."/>
            <person name="Cuomo C."/>
            <person name="Young S.K."/>
            <person name="Zeng Q."/>
            <person name="Gargeya S."/>
            <person name="Alvarado L."/>
            <person name="Berlin A."/>
            <person name="Chapman S.B."/>
            <person name="Chen Z."/>
            <person name="Freedman E."/>
            <person name="Gellesch M."/>
            <person name="Goldberg J."/>
            <person name="Griggs A."/>
            <person name="Gujja S."/>
            <person name="Heilman E."/>
            <person name="Heiman D."/>
            <person name="Howarth C."/>
            <person name="Mehta T."/>
            <person name="Neiman D."/>
            <person name="Pearson M."/>
            <person name="Roberts A."/>
            <person name="Saif S."/>
            <person name="Shea T."/>
            <person name="Shenoy N."/>
            <person name="Sisk P."/>
            <person name="Stolte C."/>
            <person name="Sykes S."/>
            <person name="White J."/>
            <person name="Yandava C."/>
            <person name="Burger G."/>
            <person name="Gray M.W."/>
            <person name="Holland P.W.H."/>
            <person name="King N."/>
            <person name="Lang F.B.F."/>
            <person name="Roger A.J."/>
            <person name="Ruiz-Trillo I."/>
            <person name="Haas B."/>
            <person name="Nusbaum C."/>
            <person name="Birren B."/>
        </authorList>
    </citation>
    <scope>NUCLEOTIDE SEQUENCE [LARGE SCALE GENOMIC DNA]</scope>
    <source>
        <strain evidence="2 3">JP610</strain>
    </source>
</reference>
<protein>
    <submittedName>
        <fullName evidence="2">Uncharacterized protein</fullName>
    </submittedName>
</protein>
<evidence type="ECO:0000256" key="1">
    <source>
        <dbReference type="SAM" id="MobiDB-lite"/>
    </source>
</evidence>
<feature type="compositionally biased region" description="Polar residues" evidence="1">
    <location>
        <begin position="1"/>
        <end position="20"/>
    </location>
</feature>
<dbReference type="EMBL" id="KQ243647">
    <property type="protein sequence ID" value="KNC75402.1"/>
    <property type="molecule type" value="Genomic_DNA"/>
</dbReference>
<gene>
    <name evidence="2" type="ORF">SARC_12072</name>
</gene>